<evidence type="ECO:0000313" key="2">
    <source>
        <dbReference type="EMBL" id="BCB74473.1"/>
    </source>
</evidence>
<proteinExistence type="predicted"/>
<evidence type="ECO:0000313" key="3">
    <source>
        <dbReference type="Proteomes" id="UP000502508"/>
    </source>
</evidence>
<evidence type="ECO:0000259" key="1">
    <source>
        <dbReference type="Pfam" id="PF24705"/>
    </source>
</evidence>
<dbReference type="Proteomes" id="UP000502508">
    <property type="component" value="Chromosome"/>
</dbReference>
<reference evidence="2 3" key="1">
    <citation type="submission" date="2020-03" db="EMBL/GenBank/DDBJ databases">
        <title>Whole genome shotgun sequence of Phytohabitans flavus NBRC 107702.</title>
        <authorList>
            <person name="Komaki H."/>
            <person name="Tamura T."/>
        </authorList>
    </citation>
    <scope>NUCLEOTIDE SEQUENCE [LARGE SCALE GENOMIC DNA]</scope>
    <source>
        <strain evidence="2 3">NBRC 107702</strain>
    </source>
</reference>
<reference evidence="2 3" key="2">
    <citation type="submission" date="2020-03" db="EMBL/GenBank/DDBJ databases">
        <authorList>
            <person name="Ichikawa N."/>
            <person name="Kimura A."/>
            <person name="Kitahashi Y."/>
            <person name="Uohara A."/>
        </authorList>
    </citation>
    <scope>NUCLEOTIDE SEQUENCE [LARGE SCALE GENOMIC DNA]</scope>
    <source>
        <strain evidence="2 3">NBRC 107702</strain>
    </source>
</reference>
<sequence>MPAGVDVIELEGSPRRLFVVLPLMTEEEGVSDLSVEMMFTEVAPHLWLIAIENIHVL</sequence>
<organism evidence="2 3">
    <name type="scientific">Phytohabitans flavus</name>
    <dbReference type="NCBI Taxonomy" id="1076124"/>
    <lineage>
        <taxon>Bacteria</taxon>
        <taxon>Bacillati</taxon>
        <taxon>Actinomycetota</taxon>
        <taxon>Actinomycetes</taxon>
        <taxon>Micromonosporales</taxon>
        <taxon>Micromonosporaceae</taxon>
    </lineage>
</organism>
<dbReference type="AlphaFoldDB" id="A0A6F8XKZ1"/>
<accession>A0A6F8XKZ1</accession>
<dbReference type="KEGG" id="pfla:Pflav_008830"/>
<gene>
    <name evidence="2" type="ORF">Pflav_008830</name>
</gene>
<dbReference type="EMBL" id="AP022870">
    <property type="protein sequence ID" value="BCB74473.1"/>
    <property type="molecule type" value="Genomic_DNA"/>
</dbReference>
<dbReference type="Pfam" id="PF24705">
    <property type="entry name" value="DUF7668"/>
    <property type="match status" value="1"/>
</dbReference>
<protein>
    <recommendedName>
        <fullName evidence="1">DUF7668 domain-containing protein</fullName>
    </recommendedName>
</protein>
<name>A0A6F8XKZ1_9ACTN</name>
<keyword evidence="3" id="KW-1185">Reference proteome</keyword>
<feature type="domain" description="DUF7668" evidence="1">
    <location>
        <begin position="5"/>
        <end position="57"/>
    </location>
</feature>
<dbReference type="InterPro" id="IPR056085">
    <property type="entry name" value="DUF7668"/>
</dbReference>